<accession>A0ACB7S2Y9</accession>
<evidence type="ECO:0000313" key="2">
    <source>
        <dbReference type="Proteomes" id="UP000821845"/>
    </source>
</evidence>
<comment type="caution">
    <text evidence="1">The sequence shown here is derived from an EMBL/GenBank/DDBJ whole genome shotgun (WGS) entry which is preliminary data.</text>
</comment>
<keyword evidence="2" id="KW-1185">Reference proteome</keyword>
<organism evidence="1 2">
    <name type="scientific">Hyalomma asiaticum</name>
    <name type="common">Tick</name>
    <dbReference type="NCBI Taxonomy" id="266040"/>
    <lineage>
        <taxon>Eukaryota</taxon>
        <taxon>Metazoa</taxon>
        <taxon>Ecdysozoa</taxon>
        <taxon>Arthropoda</taxon>
        <taxon>Chelicerata</taxon>
        <taxon>Arachnida</taxon>
        <taxon>Acari</taxon>
        <taxon>Parasitiformes</taxon>
        <taxon>Ixodida</taxon>
        <taxon>Ixodoidea</taxon>
        <taxon>Ixodidae</taxon>
        <taxon>Hyalomminae</taxon>
        <taxon>Hyalomma</taxon>
    </lineage>
</organism>
<dbReference type="EMBL" id="CM023486">
    <property type="protein sequence ID" value="KAH6929123.1"/>
    <property type="molecule type" value="Genomic_DNA"/>
</dbReference>
<dbReference type="Proteomes" id="UP000821845">
    <property type="component" value="Chromosome 6"/>
</dbReference>
<name>A0ACB7S2Y9_HYAAI</name>
<protein>
    <submittedName>
        <fullName evidence="1">Uncharacterized protein</fullName>
    </submittedName>
</protein>
<reference evidence="1" key="1">
    <citation type="submission" date="2020-05" db="EMBL/GenBank/DDBJ databases">
        <title>Large-scale comparative analyses of tick genomes elucidate their genetic diversity and vector capacities.</title>
        <authorList>
            <person name="Jia N."/>
            <person name="Wang J."/>
            <person name="Shi W."/>
            <person name="Du L."/>
            <person name="Sun Y."/>
            <person name="Zhan W."/>
            <person name="Jiang J."/>
            <person name="Wang Q."/>
            <person name="Zhang B."/>
            <person name="Ji P."/>
            <person name="Sakyi L.B."/>
            <person name="Cui X."/>
            <person name="Yuan T."/>
            <person name="Jiang B."/>
            <person name="Yang W."/>
            <person name="Lam T.T.-Y."/>
            <person name="Chang Q."/>
            <person name="Ding S."/>
            <person name="Wang X."/>
            <person name="Zhu J."/>
            <person name="Ruan X."/>
            <person name="Zhao L."/>
            <person name="Wei J."/>
            <person name="Que T."/>
            <person name="Du C."/>
            <person name="Cheng J."/>
            <person name="Dai P."/>
            <person name="Han X."/>
            <person name="Huang E."/>
            <person name="Gao Y."/>
            <person name="Liu J."/>
            <person name="Shao H."/>
            <person name="Ye R."/>
            <person name="Li L."/>
            <person name="Wei W."/>
            <person name="Wang X."/>
            <person name="Wang C."/>
            <person name="Yang T."/>
            <person name="Huo Q."/>
            <person name="Li W."/>
            <person name="Guo W."/>
            <person name="Chen H."/>
            <person name="Zhou L."/>
            <person name="Ni X."/>
            <person name="Tian J."/>
            <person name="Zhou Y."/>
            <person name="Sheng Y."/>
            <person name="Liu T."/>
            <person name="Pan Y."/>
            <person name="Xia L."/>
            <person name="Li J."/>
            <person name="Zhao F."/>
            <person name="Cao W."/>
        </authorList>
    </citation>
    <scope>NUCLEOTIDE SEQUENCE</scope>
    <source>
        <strain evidence="1">Hyas-2018</strain>
    </source>
</reference>
<sequence>MGEGDPSESASDDSDWKIDRSRQKRRREEEFLLENHAATITSQHNQLGMKPQRIKGSVVKAGRMPRLPKEHEKVIIQPQGGINIAQTSIALPSVRHPRCF</sequence>
<evidence type="ECO:0000313" key="1">
    <source>
        <dbReference type="EMBL" id="KAH6929123.1"/>
    </source>
</evidence>
<proteinExistence type="predicted"/>
<gene>
    <name evidence="1" type="ORF">HPB50_023754</name>
</gene>